<dbReference type="PROSITE" id="PS50144">
    <property type="entry name" value="MATH"/>
    <property type="match status" value="1"/>
</dbReference>
<proteinExistence type="predicted"/>
<reference evidence="3" key="1">
    <citation type="submission" date="2020-07" db="EMBL/GenBank/DDBJ databases">
        <authorList>
            <person name="Ferguson B K."/>
        </authorList>
    </citation>
    <scope>NUCLEOTIDE SEQUENCE</scope>
    <source>
        <strain evidence="3">L06</strain>
    </source>
</reference>
<organism evidence="3">
    <name type="scientific">Bracon brevicornis</name>
    <dbReference type="NCBI Taxonomy" id="1563983"/>
    <lineage>
        <taxon>Eukaryota</taxon>
        <taxon>Metazoa</taxon>
        <taxon>Ecdysozoa</taxon>
        <taxon>Arthropoda</taxon>
        <taxon>Hexapoda</taxon>
        <taxon>Insecta</taxon>
        <taxon>Pterygota</taxon>
        <taxon>Neoptera</taxon>
        <taxon>Endopterygota</taxon>
        <taxon>Hymenoptera</taxon>
        <taxon>Apocrita</taxon>
        <taxon>Ichneumonoidea</taxon>
        <taxon>Braconidae</taxon>
        <taxon>Braconinae</taxon>
        <taxon>Bracon</taxon>
    </lineage>
</organism>
<dbReference type="Gene3D" id="1.25.40.420">
    <property type="match status" value="1"/>
</dbReference>
<dbReference type="InterPro" id="IPR002083">
    <property type="entry name" value="MATH/TRAF_dom"/>
</dbReference>
<dbReference type="InterPro" id="IPR008974">
    <property type="entry name" value="TRAF-like"/>
</dbReference>
<dbReference type="Pfam" id="PF22486">
    <property type="entry name" value="MATH_2"/>
    <property type="match status" value="1"/>
</dbReference>
<dbReference type="PANTHER" id="PTHR24413">
    <property type="entry name" value="SPECKLE-TYPE POZ PROTEIN"/>
    <property type="match status" value="1"/>
</dbReference>
<dbReference type="CDD" id="cd14733">
    <property type="entry name" value="BACK"/>
    <property type="match status" value="1"/>
</dbReference>
<dbReference type="Pfam" id="PF00651">
    <property type="entry name" value="BTB"/>
    <property type="match status" value="1"/>
</dbReference>
<evidence type="ECO:0000313" key="3">
    <source>
        <dbReference type="EMBL" id="CAD1546090.1"/>
    </source>
</evidence>
<dbReference type="Gene3D" id="3.30.710.10">
    <property type="entry name" value="Potassium Channel Kv1.1, Chain A"/>
    <property type="match status" value="1"/>
</dbReference>
<name>A0A6V7J1V5_9HYME</name>
<evidence type="ECO:0000259" key="1">
    <source>
        <dbReference type="PROSITE" id="PS50097"/>
    </source>
</evidence>
<accession>A0A6V7J1V5</accession>
<dbReference type="SMART" id="SM00225">
    <property type="entry name" value="BTB"/>
    <property type="match status" value="1"/>
</dbReference>
<evidence type="ECO:0000259" key="2">
    <source>
        <dbReference type="PROSITE" id="PS50144"/>
    </source>
</evidence>
<feature type="domain" description="BTB" evidence="1">
    <location>
        <begin position="181"/>
        <end position="249"/>
    </location>
</feature>
<dbReference type="AlphaFoldDB" id="A0A6V7J1V5"/>
<gene>
    <name evidence="3" type="ORF">BBRV_LOCUS40802</name>
</gene>
<dbReference type="SMART" id="SM00061">
    <property type="entry name" value="MATH"/>
    <property type="match status" value="1"/>
</dbReference>
<dbReference type="CDD" id="cd00121">
    <property type="entry name" value="MATH"/>
    <property type="match status" value="1"/>
</dbReference>
<dbReference type="EMBL" id="CADCXW020000012">
    <property type="protein sequence ID" value="CAD1546090.1"/>
    <property type="molecule type" value="Genomic_DNA"/>
</dbReference>
<feature type="domain" description="MATH" evidence="2">
    <location>
        <begin position="16"/>
        <end position="148"/>
    </location>
</feature>
<protein>
    <recommendedName>
        <fullName evidence="4">BTB domain-containing protein</fullName>
    </recommendedName>
</protein>
<evidence type="ECO:0008006" key="4">
    <source>
        <dbReference type="Google" id="ProtNLM"/>
    </source>
</evidence>
<dbReference type="Gene3D" id="2.60.210.10">
    <property type="entry name" value="Apoptosis, Tumor Necrosis Factor Receptor Associated Protein 2, Chain A"/>
    <property type="match status" value="1"/>
</dbReference>
<dbReference type="InterPro" id="IPR011333">
    <property type="entry name" value="SKP1/BTB/POZ_sf"/>
</dbReference>
<dbReference type="PROSITE" id="PS50097">
    <property type="entry name" value="BTB"/>
    <property type="match status" value="1"/>
</dbReference>
<dbReference type="InterPro" id="IPR000210">
    <property type="entry name" value="BTB/POZ_dom"/>
</dbReference>
<dbReference type="SUPFAM" id="SSF49599">
    <property type="entry name" value="TRAF domain-like"/>
    <property type="match status" value="1"/>
</dbReference>
<dbReference type="GO" id="GO:0030163">
    <property type="term" value="P:protein catabolic process"/>
    <property type="evidence" value="ECO:0007669"/>
    <property type="project" value="UniProtKB-ARBA"/>
</dbReference>
<sequence>MTANVRCGRTRVKTEHFVYEWTIENFQFLDRENAEILDSPPFNIGPKNTVWNLKFYPCGTTKDTSDFVSIFLCLQKKGTPEPTGLIVKYQLSIVKSNETLIKQEAITKYKKEGIWGWSKFMERAKLLRECEHGESFIIRCSMELAMVIATEPENITISLDFEKNQLGQDCHQLIQEVDQFSDITITVDTKKYHVHKVMLAARSTVFKAMLTHNEFEENRTRIINIVDYEPEVIAGMIEFIYTDKVTNLEVLADRLIGAAHKYELKRLRTMCEGALGQCLDTKNAANILVLAHMYEATKLLEYTINFIADNFYEVAASENYDKISDLELLKKVLRAVAERRG</sequence>
<dbReference type="SUPFAM" id="SSF54695">
    <property type="entry name" value="POZ domain"/>
    <property type="match status" value="1"/>
</dbReference>